<dbReference type="Gene3D" id="3.30.565.10">
    <property type="entry name" value="Histidine kinase-like ATPase, C-terminal domain"/>
    <property type="match status" value="1"/>
</dbReference>
<dbReference type="HAMAP" id="MF_00149">
    <property type="entry name" value="DNA_mis_repair"/>
    <property type="match status" value="1"/>
</dbReference>
<dbReference type="GO" id="GO:0016887">
    <property type="term" value="F:ATP hydrolysis activity"/>
    <property type="evidence" value="ECO:0007669"/>
    <property type="project" value="InterPro"/>
</dbReference>
<accession>I3YFR8</accession>
<dbReference type="GO" id="GO:0005524">
    <property type="term" value="F:ATP binding"/>
    <property type="evidence" value="ECO:0007669"/>
    <property type="project" value="InterPro"/>
</dbReference>
<evidence type="ECO:0000256" key="6">
    <source>
        <dbReference type="SAM" id="MobiDB-lite"/>
    </source>
</evidence>
<dbReference type="NCBIfam" id="TIGR00585">
    <property type="entry name" value="mutl"/>
    <property type="match status" value="1"/>
</dbReference>
<keyword evidence="10" id="KW-1185">Reference proteome</keyword>
<evidence type="ECO:0000256" key="3">
    <source>
        <dbReference type="ARBA" id="ARBA00022763"/>
    </source>
</evidence>
<feature type="domain" description="MutL C-terminal dimerisation" evidence="7">
    <location>
        <begin position="441"/>
        <end position="584"/>
    </location>
</feature>
<dbReference type="Proteomes" id="UP000006062">
    <property type="component" value="Chromosome"/>
</dbReference>
<dbReference type="PROSITE" id="PS00058">
    <property type="entry name" value="DNA_MISMATCH_REPAIR_1"/>
    <property type="match status" value="1"/>
</dbReference>
<dbReference type="SMART" id="SM01340">
    <property type="entry name" value="DNA_mis_repair"/>
    <property type="match status" value="1"/>
</dbReference>
<dbReference type="KEGG" id="tvi:Thivi_4001"/>
<dbReference type="InterPro" id="IPR038973">
    <property type="entry name" value="MutL/Mlh/Pms-like"/>
</dbReference>
<dbReference type="Pfam" id="PF13589">
    <property type="entry name" value="HATPase_c_3"/>
    <property type="match status" value="1"/>
</dbReference>
<dbReference type="SMART" id="SM00853">
    <property type="entry name" value="MutL_C"/>
    <property type="match status" value="1"/>
</dbReference>
<dbReference type="HOGENOM" id="CLU_004131_4_2_6"/>
<dbReference type="InterPro" id="IPR042121">
    <property type="entry name" value="MutL_C_regsub"/>
</dbReference>
<dbReference type="GO" id="GO:0006298">
    <property type="term" value="P:mismatch repair"/>
    <property type="evidence" value="ECO:0007669"/>
    <property type="project" value="UniProtKB-UniRule"/>
</dbReference>
<evidence type="ECO:0000256" key="2">
    <source>
        <dbReference type="ARBA" id="ARBA00021975"/>
    </source>
</evidence>
<protein>
    <recommendedName>
        <fullName evidence="2 5">DNA mismatch repair protein MutL</fullName>
    </recommendedName>
</protein>
<dbReference type="InterPro" id="IPR020568">
    <property type="entry name" value="Ribosomal_Su5_D2-typ_SF"/>
</dbReference>
<evidence type="ECO:0000259" key="8">
    <source>
        <dbReference type="SMART" id="SM01340"/>
    </source>
</evidence>
<reference evidence="9 10" key="1">
    <citation type="submission" date="2012-06" db="EMBL/GenBank/DDBJ databases">
        <title>Complete sequence of Thiocystis violascens DSM 198.</title>
        <authorList>
            <consortium name="US DOE Joint Genome Institute"/>
            <person name="Lucas S."/>
            <person name="Han J."/>
            <person name="Lapidus A."/>
            <person name="Cheng J.-F."/>
            <person name="Goodwin L."/>
            <person name="Pitluck S."/>
            <person name="Peters L."/>
            <person name="Ovchinnikova G."/>
            <person name="Teshima H."/>
            <person name="Detter J.C."/>
            <person name="Han C."/>
            <person name="Tapia R."/>
            <person name="Land M."/>
            <person name="Hauser L."/>
            <person name="Kyrpides N."/>
            <person name="Ivanova N."/>
            <person name="Pagani I."/>
            <person name="Vogl K."/>
            <person name="Liu Z."/>
            <person name="Frigaard N.-U."/>
            <person name="Bryant D."/>
            <person name="Woyke T."/>
        </authorList>
    </citation>
    <scope>NUCLEOTIDE SEQUENCE [LARGE SCALE GENOMIC DNA]</scope>
    <source>
        <strain evidence="10">ATCC 17096 / DSM 198 / 6111</strain>
    </source>
</reference>
<evidence type="ECO:0000259" key="7">
    <source>
        <dbReference type="SMART" id="SM00853"/>
    </source>
</evidence>
<comment type="similarity">
    <text evidence="1 5">Belongs to the DNA mismatch repair MutL/HexB family.</text>
</comment>
<organism evidence="9 10">
    <name type="scientific">Thiocystis violascens (strain ATCC 17096 / DSM 198 / 6111)</name>
    <name type="common">Chromatium violascens</name>
    <dbReference type="NCBI Taxonomy" id="765911"/>
    <lineage>
        <taxon>Bacteria</taxon>
        <taxon>Pseudomonadati</taxon>
        <taxon>Pseudomonadota</taxon>
        <taxon>Gammaproteobacteria</taxon>
        <taxon>Chromatiales</taxon>
        <taxon>Chromatiaceae</taxon>
        <taxon>Thiocystis</taxon>
    </lineage>
</organism>
<dbReference type="CDD" id="cd03482">
    <property type="entry name" value="MutL_Trans_MutL"/>
    <property type="match status" value="1"/>
</dbReference>
<dbReference type="CDD" id="cd16926">
    <property type="entry name" value="HATPase_MutL-MLH-PMS-like"/>
    <property type="match status" value="1"/>
</dbReference>
<dbReference type="GO" id="GO:0030983">
    <property type="term" value="F:mismatched DNA binding"/>
    <property type="evidence" value="ECO:0007669"/>
    <property type="project" value="InterPro"/>
</dbReference>
<dbReference type="STRING" id="765911.Thivi_4001"/>
<dbReference type="AlphaFoldDB" id="I3YFR8"/>
<dbReference type="SUPFAM" id="SSF118116">
    <property type="entry name" value="DNA mismatch repair protein MutL"/>
    <property type="match status" value="1"/>
</dbReference>
<feature type="domain" description="DNA mismatch repair protein S5" evidence="8">
    <location>
        <begin position="234"/>
        <end position="352"/>
    </location>
</feature>
<dbReference type="NCBIfam" id="NF000949">
    <property type="entry name" value="PRK00095.1-2"/>
    <property type="match status" value="1"/>
</dbReference>
<dbReference type="InterPro" id="IPR020667">
    <property type="entry name" value="DNA_mismatch_repair_MutL"/>
</dbReference>
<dbReference type="InterPro" id="IPR042120">
    <property type="entry name" value="MutL_C_dimsub"/>
</dbReference>
<dbReference type="Pfam" id="PF08676">
    <property type="entry name" value="MutL_C"/>
    <property type="match status" value="1"/>
</dbReference>
<evidence type="ECO:0000313" key="9">
    <source>
        <dbReference type="EMBL" id="AFL75836.1"/>
    </source>
</evidence>
<gene>
    <name evidence="5" type="primary">mutL</name>
    <name evidence="9" type="ordered locus">Thivi_4001</name>
</gene>
<dbReference type="SUPFAM" id="SSF54211">
    <property type="entry name" value="Ribosomal protein S5 domain 2-like"/>
    <property type="match status" value="1"/>
</dbReference>
<dbReference type="EMBL" id="CP003154">
    <property type="protein sequence ID" value="AFL75836.1"/>
    <property type="molecule type" value="Genomic_DNA"/>
</dbReference>
<feature type="region of interest" description="Disordered" evidence="6">
    <location>
        <begin position="374"/>
        <end position="400"/>
    </location>
</feature>
<dbReference type="eggNOG" id="COG0323">
    <property type="taxonomic scope" value="Bacteria"/>
</dbReference>
<dbReference type="InterPro" id="IPR002099">
    <property type="entry name" value="MutL/Mlh/PMS"/>
</dbReference>
<dbReference type="SUPFAM" id="SSF55874">
    <property type="entry name" value="ATPase domain of HSP90 chaperone/DNA topoisomerase II/histidine kinase"/>
    <property type="match status" value="1"/>
</dbReference>
<dbReference type="Gene3D" id="3.30.1370.100">
    <property type="entry name" value="MutL, C-terminal domain, regulatory subdomain"/>
    <property type="match status" value="1"/>
</dbReference>
<dbReference type="PANTHER" id="PTHR10073">
    <property type="entry name" value="DNA MISMATCH REPAIR PROTEIN MLH, PMS, MUTL"/>
    <property type="match status" value="1"/>
</dbReference>
<proteinExistence type="inferred from homology"/>
<evidence type="ECO:0000256" key="4">
    <source>
        <dbReference type="ARBA" id="ARBA00023204"/>
    </source>
</evidence>
<dbReference type="InterPro" id="IPR014721">
    <property type="entry name" value="Ribsml_uS5_D2-typ_fold_subgr"/>
</dbReference>
<keyword evidence="3 5" id="KW-0227">DNA damage</keyword>
<dbReference type="InterPro" id="IPR013507">
    <property type="entry name" value="DNA_mismatch_S5_2-like"/>
</dbReference>
<evidence type="ECO:0000256" key="5">
    <source>
        <dbReference type="HAMAP-Rule" id="MF_00149"/>
    </source>
</evidence>
<dbReference type="FunFam" id="3.30.565.10:FF:000003">
    <property type="entry name" value="DNA mismatch repair endonuclease MutL"/>
    <property type="match status" value="1"/>
</dbReference>
<dbReference type="GO" id="GO:0140664">
    <property type="term" value="F:ATP-dependent DNA damage sensor activity"/>
    <property type="evidence" value="ECO:0007669"/>
    <property type="project" value="InterPro"/>
</dbReference>
<comment type="function">
    <text evidence="5">This protein is involved in the repair of mismatches in DNA. It is required for dam-dependent methyl-directed DNA mismatch repair. May act as a 'molecular matchmaker', a protein that promotes the formation of a stable complex between two or more DNA-binding proteins in an ATP-dependent manner without itself being part of a final effector complex.</text>
</comment>
<keyword evidence="4 5" id="KW-0234">DNA repair</keyword>
<evidence type="ECO:0000313" key="10">
    <source>
        <dbReference type="Proteomes" id="UP000006062"/>
    </source>
</evidence>
<sequence>MPHTAGPVFIGVMSTPIRILPSHLVNQIAAGEVVERPASVVKELIENSLDAGCGRIEIEVEQGGVKRLRVRDDGRGIPRDQLALALARHATSKVADLADLEAVATLGFRGEALPSIASVSRLTLTSRTALSEASACDEGRAWEVTVGADGQIEDPRPAAHPVGTSVDLRDLFFNTPARRKFLRSDKTEFGHLEQVVRRIALARPDIGFQLRHNGRPVLDLAAANGDDAGILSRLDRLLGNGFSAQSLALDASAVDLRLHGWVMRPAFSRSQADQQFFYVNGRMVRDKLVTHAVRQAFSDVLHHGRHPAYVLFLEIPPRMVDVNVHPAKHEVRFREGRQVHDFLFRSLQRRLSQGTLGVSPVSAGTFGALPPSAGGGDQVAGHVRAASRPSRPSTLSLGIGDARGRYRTDQAFQQPPSDADMATAETPVQKGDPDIPPLGYALAQLNGVYLLAQSTDGLIVVDIHAAHERIGYERLKTAWKDGRLVRQPLLLPLTVQVSPREADLLESQSPVLDRLGLTIDRLGVDTLVVREVPALLRQADMERLVRDLLADLTEHGSSGRVEEAIDSVLATMACHGAVRANRRLTLDEMNALLREMERVERIDQCNHGRPTWVRVSHGELDRLFSRGR</sequence>
<dbReference type="GO" id="GO:0032300">
    <property type="term" value="C:mismatch repair complex"/>
    <property type="evidence" value="ECO:0007669"/>
    <property type="project" value="InterPro"/>
</dbReference>
<dbReference type="InterPro" id="IPR014790">
    <property type="entry name" value="MutL_C"/>
</dbReference>
<dbReference type="PANTHER" id="PTHR10073:SF12">
    <property type="entry name" value="DNA MISMATCH REPAIR PROTEIN MLH1"/>
    <property type="match status" value="1"/>
</dbReference>
<dbReference type="FunFam" id="3.30.230.10:FF:000013">
    <property type="entry name" value="DNA mismatch repair endonuclease MutL"/>
    <property type="match status" value="1"/>
</dbReference>
<dbReference type="Gene3D" id="3.30.1540.20">
    <property type="entry name" value="MutL, C-terminal domain, dimerisation subdomain"/>
    <property type="match status" value="1"/>
</dbReference>
<dbReference type="InterPro" id="IPR037198">
    <property type="entry name" value="MutL_C_sf"/>
</dbReference>
<evidence type="ECO:0000256" key="1">
    <source>
        <dbReference type="ARBA" id="ARBA00006082"/>
    </source>
</evidence>
<dbReference type="Gene3D" id="3.30.230.10">
    <property type="match status" value="1"/>
</dbReference>
<dbReference type="Pfam" id="PF01119">
    <property type="entry name" value="DNA_mis_repair"/>
    <property type="match status" value="1"/>
</dbReference>
<dbReference type="InterPro" id="IPR036890">
    <property type="entry name" value="HATPase_C_sf"/>
</dbReference>
<dbReference type="InterPro" id="IPR014762">
    <property type="entry name" value="DNA_mismatch_repair_CS"/>
</dbReference>
<name>I3YFR8_THIV6</name>